<reference evidence="2 3" key="1">
    <citation type="submission" date="2020-08" db="EMBL/GenBank/DDBJ databases">
        <title>Cohnella phylogeny.</title>
        <authorList>
            <person name="Dunlap C."/>
        </authorList>
    </citation>
    <scope>NUCLEOTIDE SEQUENCE [LARGE SCALE GENOMIC DNA]</scope>
    <source>
        <strain evidence="2 3">DSM 103658</strain>
    </source>
</reference>
<protein>
    <recommendedName>
        <fullName evidence="1">Regulatory protein YycH domain-containing protein</fullName>
    </recommendedName>
</protein>
<dbReference type="AlphaFoldDB" id="A0A841TJX2"/>
<comment type="caution">
    <text evidence="2">The sequence shown here is derived from an EMBL/GenBank/DDBJ whole genome shotgun (WGS) entry which is preliminary data.</text>
</comment>
<name>A0A841TJX2_9BACL</name>
<evidence type="ECO:0000259" key="1">
    <source>
        <dbReference type="Pfam" id="PF07435"/>
    </source>
</evidence>
<dbReference type="InterPro" id="IPR042274">
    <property type="entry name" value="YycH/YycI_2"/>
</dbReference>
<evidence type="ECO:0000313" key="2">
    <source>
        <dbReference type="EMBL" id="MBB6679518.1"/>
    </source>
</evidence>
<organism evidence="2 3">
    <name type="scientific">Cohnella lubricantis</name>
    <dbReference type="NCBI Taxonomy" id="2163172"/>
    <lineage>
        <taxon>Bacteria</taxon>
        <taxon>Bacillati</taxon>
        <taxon>Bacillota</taxon>
        <taxon>Bacilli</taxon>
        <taxon>Bacillales</taxon>
        <taxon>Paenibacillaceae</taxon>
        <taxon>Cohnella</taxon>
    </lineage>
</organism>
<keyword evidence="3" id="KW-1185">Reference proteome</keyword>
<feature type="domain" description="Regulatory protein YycH" evidence="1">
    <location>
        <begin position="3"/>
        <end position="418"/>
    </location>
</feature>
<sequence length="427" mass="48695">MMERAKSLLLFLLVAASLVQSYFLAYNMPNMEAKEKTELDYVAADPLGPEEQVENLLFPEELVVHMGGNKHTVFYPNDNFYNLVLDKLSMREFKGFQQDTIAAVDWDEVRQNDLGIEVRFGRAVPFELLQKVFKIDSNFLFSADSISRIWIFARQDREEVRTFFFSADGRNVYEALRADLTVQDVQQCVGFGQYWIPFSYWNGGVYVPDEEKSVDSLEVSFSQYTPDQMQRNLFNDPGTTQMIQDREDGTRIYTDTKRALKIEQEPGWLSYTDPVAPTDSQNDLSDNIASAVQFVNEHGGWNGRHRLVQSETEAGGNVIRFQQYFKDLPILSSGSFRFGYMQLAIQQGTVASYERSMIVLDEMRSRVTAKTSLPGGEVLRTRLLQAAGGDVVEAIYPAYMPTPGEDVMRLKPVWAIRLLNGEVRMIG</sequence>
<proteinExistence type="predicted"/>
<dbReference type="Gene3D" id="3.30.310.160">
    <property type="entry name" value="YycH protein, domain 2"/>
    <property type="match status" value="1"/>
</dbReference>
<dbReference type="EMBL" id="JACJVN010000088">
    <property type="protein sequence ID" value="MBB6679518.1"/>
    <property type="molecule type" value="Genomic_DNA"/>
</dbReference>
<evidence type="ECO:0000313" key="3">
    <source>
        <dbReference type="Proteomes" id="UP000574133"/>
    </source>
</evidence>
<dbReference type="Proteomes" id="UP000574133">
    <property type="component" value="Unassembled WGS sequence"/>
</dbReference>
<dbReference type="InterPro" id="IPR009996">
    <property type="entry name" value="YycH"/>
</dbReference>
<dbReference type="CDD" id="cd15787">
    <property type="entry name" value="YycH_N"/>
    <property type="match status" value="1"/>
</dbReference>
<gene>
    <name evidence="2" type="ORF">H4Q31_19725</name>
</gene>
<dbReference type="RefSeq" id="WP_185180778.1">
    <property type="nucleotide sequence ID" value="NZ_CBCSEP010000021.1"/>
</dbReference>
<accession>A0A841TJX2</accession>
<dbReference type="Pfam" id="PF07435">
    <property type="entry name" value="YycH"/>
    <property type="match status" value="1"/>
</dbReference>